<gene>
    <name evidence="3" type="ORF">S01H1_09862</name>
</gene>
<organism evidence="3">
    <name type="scientific">marine sediment metagenome</name>
    <dbReference type="NCBI Taxonomy" id="412755"/>
    <lineage>
        <taxon>unclassified sequences</taxon>
        <taxon>metagenomes</taxon>
        <taxon>ecological metagenomes</taxon>
    </lineage>
</organism>
<feature type="domain" description="Response regulatory" evidence="2">
    <location>
        <begin position="50"/>
        <end position="94"/>
    </location>
</feature>
<name>X0RW61_9ZZZZ</name>
<dbReference type="GO" id="GO:0000160">
    <property type="term" value="P:phosphorelay signal transduction system"/>
    <property type="evidence" value="ECO:0007669"/>
    <property type="project" value="InterPro"/>
</dbReference>
<feature type="compositionally biased region" description="Basic and acidic residues" evidence="1">
    <location>
        <begin position="26"/>
        <end position="37"/>
    </location>
</feature>
<comment type="caution">
    <text evidence="3">The sequence shown here is derived from an EMBL/GenBank/DDBJ whole genome shotgun (WGS) entry which is preliminary data.</text>
</comment>
<dbReference type="SUPFAM" id="SSF52172">
    <property type="entry name" value="CheY-like"/>
    <property type="match status" value="1"/>
</dbReference>
<feature type="non-terminal residue" evidence="3">
    <location>
        <position position="94"/>
    </location>
</feature>
<dbReference type="AlphaFoldDB" id="X0RW61"/>
<dbReference type="EMBL" id="BARS01005036">
    <property type="protein sequence ID" value="GAF67957.1"/>
    <property type="molecule type" value="Genomic_DNA"/>
</dbReference>
<dbReference type="PROSITE" id="PS50110">
    <property type="entry name" value="RESPONSE_REGULATORY"/>
    <property type="match status" value="1"/>
</dbReference>
<evidence type="ECO:0000256" key="1">
    <source>
        <dbReference type="SAM" id="MobiDB-lite"/>
    </source>
</evidence>
<dbReference type="InterPro" id="IPR001789">
    <property type="entry name" value="Sig_transdc_resp-reg_receiver"/>
</dbReference>
<dbReference type="InterPro" id="IPR011006">
    <property type="entry name" value="CheY-like_superfamily"/>
</dbReference>
<proteinExistence type="predicted"/>
<sequence>MTLDASTPKEDNSVLMVDGETSPEVGKGDAEYPSGDRDAPLEFYEEGEKLALVAETDPAQVEMLKQAVEALGYRYVVAENTGEALGKMRFHLFD</sequence>
<evidence type="ECO:0000259" key="2">
    <source>
        <dbReference type="PROSITE" id="PS50110"/>
    </source>
</evidence>
<reference evidence="3" key="1">
    <citation type="journal article" date="2014" name="Front. Microbiol.">
        <title>High frequency of phylogenetically diverse reductive dehalogenase-homologous genes in deep subseafloor sedimentary metagenomes.</title>
        <authorList>
            <person name="Kawai M."/>
            <person name="Futagami T."/>
            <person name="Toyoda A."/>
            <person name="Takaki Y."/>
            <person name="Nishi S."/>
            <person name="Hori S."/>
            <person name="Arai W."/>
            <person name="Tsubouchi T."/>
            <person name="Morono Y."/>
            <person name="Uchiyama I."/>
            <person name="Ito T."/>
            <person name="Fujiyama A."/>
            <person name="Inagaki F."/>
            <person name="Takami H."/>
        </authorList>
    </citation>
    <scope>NUCLEOTIDE SEQUENCE</scope>
    <source>
        <strain evidence="3">Expedition CK06-06</strain>
    </source>
</reference>
<evidence type="ECO:0000313" key="3">
    <source>
        <dbReference type="EMBL" id="GAF67957.1"/>
    </source>
</evidence>
<protein>
    <recommendedName>
        <fullName evidence="2">Response regulatory domain-containing protein</fullName>
    </recommendedName>
</protein>
<accession>X0RW61</accession>
<feature type="region of interest" description="Disordered" evidence="1">
    <location>
        <begin position="1"/>
        <end position="37"/>
    </location>
</feature>